<accession>A0ABY4JIX1</accession>
<dbReference type="EMBL" id="CP096034">
    <property type="protein sequence ID" value="UPM53790.1"/>
    <property type="molecule type" value="Genomic_DNA"/>
</dbReference>
<gene>
    <name evidence="2" type="ORF">MY490_18735</name>
</gene>
<dbReference type="Proteomes" id="UP000830639">
    <property type="component" value="Chromosome"/>
</dbReference>
<organism evidence="2 3">
    <name type="scientific">Gottfriedia acidiceleris</name>
    <dbReference type="NCBI Taxonomy" id="371036"/>
    <lineage>
        <taxon>Bacteria</taxon>
        <taxon>Bacillati</taxon>
        <taxon>Bacillota</taxon>
        <taxon>Bacilli</taxon>
        <taxon>Bacillales</taxon>
        <taxon>Bacillaceae</taxon>
        <taxon>Gottfriedia</taxon>
    </lineage>
</organism>
<protein>
    <submittedName>
        <fullName evidence="2">Uncharacterized protein</fullName>
    </submittedName>
</protein>
<dbReference type="RefSeq" id="WP_248267028.1">
    <property type="nucleotide sequence ID" value="NZ_CP096034.1"/>
</dbReference>
<proteinExistence type="predicted"/>
<keyword evidence="1" id="KW-0732">Signal</keyword>
<feature type="signal peptide" evidence="1">
    <location>
        <begin position="1"/>
        <end position="26"/>
    </location>
</feature>
<name>A0ABY4JIX1_9BACI</name>
<evidence type="ECO:0000256" key="1">
    <source>
        <dbReference type="SAM" id="SignalP"/>
    </source>
</evidence>
<evidence type="ECO:0000313" key="2">
    <source>
        <dbReference type="EMBL" id="UPM53790.1"/>
    </source>
</evidence>
<feature type="chain" id="PRO_5045582576" evidence="1">
    <location>
        <begin position="27"/>
        <end position="359"/>
    </location>
</feature>
<evidence type="ECO:0000313" key="3">
    <source>
        <dbReference type="Proteomes" id="UP000830639"/>
    </source>
</evidence>
<keyword evidence="3" id="KW-1185">Reference proteome</keyword>
<sequence>MKLKKKVLSGILASATLFGLSYNAMAATTSGTSTAQSIMADLHTEGTFALVENQFYHYNTAVAASYFTNAWDGNAPKATVSGAGASYVTTIPDGTAYAPAPSQKELDSVIANNDNQHAFLEGKTLTGSTYTQNYKLDGSVKVTDPKTGKESTKSVTYTYTYTYNVAPTTPGDVTPFTAWDLTKTTGDSTAHISITADIAGESVQLSKQNPTGKYSFSIGDDALTNRVTGLSITVTDNTDVINPVVVSTTATDSTIVKGQDFNYFANAGTYGNSTAAISALKEGSAANILNGDTFKGNDNGGADGSALSKAAMTPVDVELGAGDYSITLSGSVKGNGIDLNPQAFEITKKIHIITPMGQN</sequence>
<reference evidence="2 3" key="1">
    <citation type="submission" date="2022-04" db="EMBL/GenBank/DDBJ databases">
        <title>Mechanism of arsenic methylation and mitigation arsenic toxicity by Bacillus sp. LH14 from an Arsenic-Contaminated Paddy Soil.</title>
        <authorList>
            <person name="Wang D."/>
        </authorList>
    </citation>
    <scope>NUCLEOTIDE SEQUENCE [LARGE SCALE GENOMIC DNA]</scope>
    <source>
        <strain evidence="2 3">LH14</strain>
    </source>
</reference>